<feature type="compositionally biased region" description="Polar residues" evidence="11">
    <location>
        <begin position="565"/>
        <end position="576"/>
    </location>
</feature>
<dbReference type="AlphaFoldDB" id="A0A8D8NCF7"/>
<comment type="catalytic activity">
    <reaction evidence="7 10">
        <text>L-tyrosyl-[protein] + ATP = O-phospho-L-tyrosyl-[protein] + ADP + H(+)</text>
        <dbReference type="Rhea" id="RHEA:10596"/>
        <dbReference type="Rhea" id="RHEA-COMP:10136"/>
        <dbReference type="Rhea" id="RHEA-COMP:20101"/>
        <dbReference type="ChEBI" id="CHEBI:15378"/>
        <dbReference type="ChEBI" id="CHEBI:30616"/>
        <dbReference type="ChEBI" id="CHEBI:46858"/>
        <dbReference type="ChEBI" id="CHEBI:61978"/>
        <dbReference type="ChEBI" id="CHEBI:456216"/>
        <dbReference type="EC" id="2.7.10.2"/>
    </reaction>
</comment>
<evidence type="ECO:0000259" key="13">
    <source>
        <dbReference type="PROSITE" id="PS50011"/>
    </source>
</evidence>
<evidence type="ECO:0000256" key="5">
    <source>
        <dbReference type="ARBA" id="ARBA00022840"/>
    </source>
</evidence>
<evidence type="ECO:0000256" key="1">
    <source>
        <dbReference type="ARBA" id="ARBA00022553"/>
    </source>
</evidence>
<dbReference type="PANTHER" id="PTHR24418">
    <property type="entry name" value="TYROSINE-PROTEIN KINASE"/>
    <property type="match status" value="1"/>
</dbReference>
<feature type="region of interest" description="Disordered" evidence="11">
    <location>
        <begin position="477"/>
        <end position="542"/>
    </location>
</feature>
<dbReference type="Gene3D" id="3.30.505.10">
    <property type="entry name" value="SH2 domain"/>
    <property type="match status" value="2"/>
</dbReference>
<evidence type="ECO:0000256" key="3">
    <source>
        <dbReference type="ARBA" id="ARBA00022741"/>
    </source>
</evidence>
<dbReference type="InterPro" id="IPR036770">
    <property type="entry name" value="Ankyrin_rpt-contain_sf"/>
</dbReference>
<dbReference type="InterPro" id="IPR035061">
    <property type="entry name" value="Shark-like_SH2_N"/>
</dbReference>
<dbReference type="EMBL" id="HBUE01263133">
    <property type="protein sequence ID" value="CAG6560136.1"/>
    <property type="molecule type" value="Transcribed_RNA"/>
</dbReference>
<evidence type="ECO:0000313" key="14">
    <source>
        <dbReference type="EMBL" id="CAG6560136.1"/>
    </source>
</evidence>
<dbReference type="FunFam" id="1.10.510.10:FF:000027">
    <property type="entry name" value="Receptor protein-tyrosine kinase"/>
    <property type="match status" value="1"/>
</dbReference>
<dbReference type="EMBL" id="HBUE01158006">
    <property type="protein sequence ID" value="CAG6508780.1"/>
    <property type="molecule type" value="Transcribed_RNA"/>
</dbReference>
<feature type="domain" description="Protein kinase" evidence="13">
    <location>
        <begin position="849"/>
        <end position="1115"/>
    </location>
</feature>
<name>A0A8D8NCF7_CULPI</name>
<dbReference type="PRINTS" id="PR00401">
    <property type="entry name" value="SH2DOMAIN"/>
</dbReference>
<keyword evidence="9" id="KW-0727">SH2 domain</keyword>
<dbReference type="InterPro" id="IPR002110">
    <property type="entry name" value="Ankyrin_rpt"/>
</dbReference>
<dbReference type="SUPFAM" id="SSF56112">
    <property type="entry name" value="Protein kinase-like (PK-like)"/>
    <property type="match status" value="1"/>
</dbReference>
<dbReference type="Pfam" id="PF07714">
    <property type="entry name" value="PK_Tyr_Ser-Thr"/>
    <property type="match status" value="1"/>
</dbReference>
<protein>
    <recommendedName>
        <fullName evidence="10">Tyrosine-protein kinase</fullName>
        <ecNumber evidence="10">2.7.10.2</ecNumber>
    </recommendedName>
</protein>
<evidence type="ECO:0000256" key="8">
    <source>
        <dbReference type="PROSITE-ProRule" id="PRU00023"/>
    </source>
</evidence>
<feature type="region of interest" description="Disordered" evidence="11">
    <location>
        <begin position="557"/>
        <end position="620"/>
    </location>
</feature>
<dbReference type="SUPFAM" id="SSF55550">
    <property type="entry name" value="SH2 domain"/>
    <property type="match status" value="2"/>
</dbReference>
<dbReference type="PROSITE" id="PS50011">
    <property type="entry name" value="PROTEIN_KINASE_DOM"/>
    <property type="match status" value="1"/>
</dbReference>
<dbReference type="Pfam" id="PF12796">
    <property type="entry name" value="Ank_2"/>
    <property type="match status" value="1"/>
</dbReference>
<dbReference type="GO" id="GO:0071944">
    <property type="term" value="C:cell periphery"/>
    <property type="evidence" value="ECO:0007669"/>
    <property type="project" value="UniProtKB-ARBA"/>
</dbReference>
<dbReference type="PROSITE" id="PS50297">
    <property type="entry name" value="ANK_REP_REGION"/>
    <property type="match status" value="3"/>
</dbReference>
<keyword evidence="6 10" id="KW-0829">Tyrosine-protein kinase</keyword>
<dbReference type="InterPro" id="IPR050198">
    <property type="entry name" value="Non-receptor_tyrosine_kinases"/>
</dbReference>
<feature type="repeat" description="ANK" evidence="8">
    <location>
        <begin position="224"/>
        <end position="256"/>
    </location>
</feature>
<dbReference type="SUPFAM" id="SSF48403">
    <property type="entry name" value="Ankyrin repeat"/>
    <property type="match status" value="1"/>
</dbReference>
<dbReference type="InterPro" id="IPR011009">
    <property type="entry name" value="Kinase-like_dom_sf"/>
</dbReference>
<feature type="domain" description="SH2" evidence="12">
    <location>
        <begin position="360"/>
        <end position="478"/>
    </location>
</feature>
<dbReference type="InterPro" id="IPR001245">
    <property type="entry name" value="Ser-Thr/Tyr_kinase_cat_dom"/>
</dbReference>
<dbReference type="SMART" id="SM00219">
    <property type="entry name" value="TyrKc"/>
    <property type="match status" value="1"/>
</dbReference>
<proteinExistence type="inferred from homology"/>
<dbReference type="PROSITE" id="PS50001">
    <property type="entry name" value="SH2"/>
    <property type="match status" value="2"/>
</dbReference>
<feature type="compositionally biased region" description="Polar residues" evidence="11">
    <location>
        <begin position="678"/>
        <end position="693"/>
    </location>
</feature>
<dbReference type="GO" id="GO:0005524">
    <property type="term" value="F:ATP binding"/>
    <property type="evidence" value="ECO:0007669"/>
    <property type="project" value="UniProtKB-KW"/>
</dbReference>
<dbReference type="Gene3D" id="3.30.200.20">
    <property type="entry name" value="Phosphorylase Kinase, domain 1"/>
    <property type="match status" value="1"/>
</dbReference>
<dbReference type="SMART" id="SM00252">
    <property type="entry name" value="SH2"/>
    <property type="match status" value="2"/>
</dbReference>
<keyword evidence="8" id="KW-0040">ANK repeat</keyword>
<feature type="repeat" description="ANK" evidence="8">
    <location>
        <begin position="257"/>
        <end position="290"/>
    </location>
</feature>
<dbReference type="PROSITE" id="PS00109">
    <property type="entry name" value="PROTEIN_KINASE_TYR"/>
    <property type="match status" value="1"/>
</dbReference>
<dbReference type="Gene3D" id="1.25.40.20">
    <property type="entry name" value="Ankyrin repeat-containing domain"/>
    <property type="match status" value="1"/>
</dbReference>
<dbReference type="InterPro" id="IPR036860">
    <property type="entry name" value="SH2_dom_sf"/>
</dbReference>
<feature type="repeat" description="ANK" evidence="8">
    <location>
        <begin position="292"/>
        <end position="313"/>
    </location>
</feature>
<dbReference type="EC" id="2.7.10.2" evidence="10"/>
<feature type="compositionally biased region" description="Basic and acidic residues" evidence="11">
    <location>
        <begin position="389"/>
        <end position="402"/>
    </location>
</feature>
<dbReference type="Pfam" id="PF00017">
    <property type="entry name" value="SH2"/>
    <property type="match status" value="2"/>
</dbReference>
<dbReference type="InterPro" id="IPR020635">
    <property type="entry name" value="Tyr_kinase_cat_dom"/>
</dbReference>
<evidence type="ECO:0000256" key="7">
    <source>
        <dbReference type="ARBA" id="ARBA00051245"/>
    </source>
</evidence>
<dbReference type="SMART" id="SM00248">
    <property type="entry name" value="ANK"/>
    <property type="match status" value="4"/>
</dbReference>
<evidence type="ECO:0000256" key="4">
    <source>
        <dbReference type="ARBA" id="ARBA00022777"/>
    </source>
</evidence>
<evidence type="ECO:0000256" key="10">
    <source>
        <dbReference type="RuleBase" id="RU362096"/>
    </source>
</evidence>
<evidence type="ECO:0000256" key="6">
    <source>
        <dbReference type="ARBA" id="ARBA00023137"/>
    </source>
</evidence>
<keyword evidence="4 10" id="KW-0418">Kinase</keyword>
<reference evidence="14" key="1">
    <citation type="submission" date="2021-05" db="EMBL/GenBank/DDBJ databases">
        <authorList>
            <person name="Alioto T."/>
            <person name="Alioto T."/>
            <person name="Gomez Garrido J."/>
        </authorList>
    </citation>
    <scope>NUCLEOTIDE SEQUENCE</scope>
</reference>
<dbReference type="PRINTS" id="PR00109">
    <property type="entry name" value="TYRKINASE"/>
</dbReference>
<dbReference type="InterPro" id="IPR008266">
    <property type="entry name" value="Tyr_kinase_AS"/>
</dbReference>
<feature type="compositionally biased region" description="Pro residues" evidence="11">
    <location>
        <begin position="477"/>
        <end position="487"/>
    </location>
</feature>
<dbReference type="Pfam" id="PF00023">
    <property type="entry name" value="Ank"/>
    <property type="match status" value="1"/>
</dbReference>
<accession>A0A8D8NCF7</accession>
<feature type="compositionally biased region" description="Polar residues" evidence="11">
    <location>
        <begin position="505"/>
        <end position="530"/>
    </location>
</feature>
<dbReference type="GO" id="GO:0007165">
    <property type="term" value="P:signal transduction"/>
    <property type="evidence" value="ECO:0007669"/>
    <property type="project" value="UniProtKB-ARBA"/>
</dbReference>
<dbReference type="InterPro" id="IPR000980">
    <property type="entry name" value="SH2"/>
</dbReference>
<sequence>MSFIAIVCAPMVESVSNLSVPQKFSRFVWKRTRMTSEYRIAASFAETLPRYLTVLCLTEHPLTTNTPISTKSYIIRMNREENLCWFHGKISRERAEEILRQEGGDGVFMVRESASSEGDFVLSVLFQDEMVHYQIRRHGDDAFFSIDDHTPIHGLESLIEHYRESPNGLVTKLQAICRGKPPPHDVRSHGTENLLHRATQANNFPIVSELLKCGYRNIDSKNGDGKTAVHLACLHAEGKILDALIERGCSINNRDAQGNTALHYACRNKDGLEMVRSLIAAGANVQARNKDSGWVPMHEAASNGNLEAVKELLTHRVPHMPRSGYGELPTDLAKDNGHTAVVDFLNSYEPAQPLTNKSQWYHGTLDRQVAVDILKEHAVKLMPGACSPSKEDKENDSTRSNDNESLDTSGVYLVRYSPKQGVDVLTLLFDNEARHFIIQRKQNYLYIDDGPYMASLEHLIEHYSRFSDGLQINLKYPVPPKPKPPIPLFSTIPKTKHKKPPTPEDSPTQSTRSSNGTTSFFRKSSDNTIQPKPHHPAPVRNLSVPNDAMLQQMNKVGLFDRSPERSTTTPKSSPNIDESKSKSTNSTLKKKKNIIIDGVKSLRKSKIKPKPPAEDSQLNRDSLIAQVTSSALLQQLSFSSDFSLSPTSDELYNTPTNNCAIVDIDIGEPPVPSKRSTDTINNNGSPAHGSQSEANEEPPHDYFTESDKTIYGETQLGDNSNEEIYFIDAPPTVQAPSPPTTVNNNPPPPVPTTTATTGNYIATRNVPIISSISVEECSSPLSPLTHAFRPGGPFERLDSTLSTFSRDSIQSGDSEFLSIIQQQQDEDTRTQLNRSVSAQPNYFIPKECIVLKEVLGRGEFGFVYQGLLEPAQFLPLAANSPNEKVPIAIKQLVESHGKRNRADFLREASVMIRLRHHCIVRLIGICKGPPLMMIEELVPLGSMLDYIITQKAKINPKHELIIWAAQIACGMQYLEQHHFVHRDLAARNILLASRFQAKISDFGLSRAIGAGDDYYRASQGGKWPIKWYAPESFNYGTFSHASDVWSFGVTMWEMFSLGAPPYHDMKGVDVIKLIEDSQRLAQPELCPDKVFEVMKSCWNYNPKARPTFKFLTRFFSDDIEYTNLQDMVQSGKEINANQ</sequence>
<keyword evidence="5 10" id="KW-0067">ATP-binding</keyword>
<evidence type="ECO:0000259" key="12">
    <source>
        <dbReference type="PROSITE" id="PS50001"/>
    </source>
</evidence>
<feature type="region of interest" description="Disordered" evidence="11">
    <location>
        <begin position="736"/>
        <end position="757"/>
    </location>
</feature>
<comment type="similarity">
    <text evidence="10">Belongs to the protein kinase superfamily. Tyr protein kinase family.</text>
</comment>
<dbReference type="Gene3D" id="1.10.510.10">
    <property type="entry name" value="Transferase(Phosphotransferase) domain 1"/>
    <property type="match status" value="1"/>
</dbReference>
<evidence type="ECO:0000256" key="9">
    <source>
        <dbReference type="PROSITE-ProRule" id="PRU00191"/>
    </source>
</evidence>
<keyword evidence="3 10" id="KW-0547">Nucleotide-binding</keyword>
<dbReference type="PROSITE" id="PS50088">
    <property type="entry name" value="ANK_REPEAT"/>
    <property type="match status" value="3"/>
</dbReference>
<evidence type="ECO:0000256" key="2">
    <source>
        <dbReference type="ARBA" id="ARBA00022679"/>
    </source>
</evidence>
<evidence type="ECO:0000256" key="11">
    <source>
        <dbReference type="SAM" id="MobiDB-lite"/>
    </source>
</evidence>
<dbReference type="GO" id="GO:0002009">
    <property type="term" value="P:morphogenesis of an epithelium"/>
    <property type="evidence" value="ECO:0007669"/>
    <property type="project" value="UniProtKB-ARBA"/>
</dbReference>
<feature type="region of interest" description="Disordered" evidence="11">
    <location>
        <begin position="384"/>
        <end position="405"/>
    </location>
</feature>
<feature type="domain" description="SH2" evidence="12">
    <location>
        <begin position="85"/>
        <end position="177"/>
    </location>
</feature>
<dbReference type="InterPro" id="IPR000719">
    <property type="entry name" value="Prot_kinase_dom"/>
</dbReference>
<feature type="region of interest" description="Disordered" evidence="11">
    <location>
        <begin position="664"/>
        <end position="705"/>
    </location>
</feature>
<organism evidence="14">
    <name type="scientific">Culex pipiens</name>
    <name type="common">House mosquito</name>
    <dbReference type="NCBI Taxonomy" id="7175"/>
    <lineage>
        <taxon>Eukaryota</taxon>
        <taxon>Metazoa</taxon>
        <taxon>Ecdysozoa</taxon>
        <taxon>Arthropoda</taxon>
        <taxon>Hexapoda</taxon>
        <taxon>Insecta</taxon>
        <taxon>Pterygota</taxon>
        <taxon>Neoptera</taxon>
        <taxon>Endopterygota</taxon>
        <taxon>Diptera</taxon>
        <taxon>Nematocera</taxon>
        <taxon>Culicoidea</taxon>
        <taxon>Culicidae</taxon>
        <taxon>Culicinae</taxon>
        <taxon>Culicini</taxon>
        <taxon>Culex</taxon>
        <taxon>Culex</taxon>
    </lineage>
</organism>
<keyword evidence="2 10" id="KW-0808">Transferase</keyword>
<dbReference type="CDD" id="cd10347">
    <property type="entry name" value="SH2_Nterm_shark_like"/>
    <property type="match status" value="1"/>
</dbReference>
<keyword evidence="1" id="KW-0597">Phosphoprotein</keyword>
<dbReference type="GO" id="GO:0004715">
    <property type="term" value="F:non-membrane spanning protein tyrosine kinase activity"/>
    <property type="evidence" value="ECO:0007669"/>
    <property type="project" value="UniProtKB-EC"/>
</dbReference>